<evidence type="ECO:0008006" key="4">
    <source>
        <dbReference type="Google" id="ProtNLM"/>
    </source>
</evidence>
<dbReference type="RefSeq" id="WP_187793945.1">
    <property type="nucleotide sequence ID" value="NZ_JACOQL010000003.1"/>
</dbReference>
<accession>A0A926GE38</accession>
<dbReference type="AlphaFoldDB" id="A0A926GE38"/>
<name>A0A926GE38_9RHOB</name>
<feature type="chain" id="PRO_5037103694" description="SH3 domain-containing protein" evidence="1">
    <location>
        <begin position="27"/>
        <end position="241"/>
    </location>
</feature>
<sequence>MQIMIFKRALPLLAALAITTPAAAEAASCLRIVNVSAGDALNLRQGPSTRSAILARIVPHDTGQLVLDAPCTPMSVPWAERWCPVTYTPSYQVNLASPRGYVKARFIRDAPCATTQNEVRPVTPTTPVPVLSPVPNVSAWGQDWTLSVGAVNRREHIARMTIPGSRGEWLGTLNYNGVPADAPSNIFMLSGEVRNGIAMIPLSVHITPRSCTANGRRGSYEVTIYPTNGDKLTGCADPASR</sequence>
<gene>
    <name evidence="2" type="ORF">H4P12_12275</name>
</gene>
<dbReference type="Proteomes" id="UP000608594">
    <property type="component" value="Unassembled WGS sequence"/>
</dbReference>
<keyword evidence="1" id="KW-0732">Signal</keyword>
<evidence type="ECO:0000313" key="3">
    <source>
        <dbReference type="Proteomes" id="UP000608594"/>
    </source>
</evidence>
<evidence type="ECO:0000313" key="2">
    <source>
        <dbReference type="EMBL" id="MBC9247470.1"/>
    </source>
</evidence>
<reference evidence="2" key="1">
    <citation type="submission" date="2020-08" db="EMBL/GenBank/DDBJ databases">
        <title>Paracoccus amoyensis sp. nov., isolated from the surface seawater at coast of Xiamen, Fujian.</title>
        <authorList>
            <person name="Lyu L."/>
        </authorList>
    </citation>
    <scope>NUCLEOTIDE SEQUENCE</scope>
    <source>
        <strain evidence="2">11-3</strain>
    </source>
</reference>
<comment type="caution">
    <text evidence="2">The sequence shown here is derived from an EMBL/GenBank/DDBJ whole genome shotgun (WGS) entry which is preliminary data.</text>
</comment>
<evidence type="ECO:0000256" key="1">
    <source>
        <dbReference type="SAM" id="SignalP"/>
    </source>
</evidence>
<dbReference type="EMBL" id="JACOQL010000003">
    <property type="protein sequence ID" value="MBC9247470.1"/>
    <property type="molecule type" value="Genomic_DNA"/>
</dbReference>
<dbReference type="Gene3D" id="2.30.30.40">
    <property type="entry name" value="SH3 Domains"/>
    <property type="match status" value="1"/>
</dbReference>
<keyword evidence="3" id="KW-1185">Reference proteome</keyword>
<organism evidence="2 3">
    <name type="scientific">Paracoccus amoyensis</name>
    <dbReference type="NCBI Taxonomy" id="2760093"/>
    <lineage>
        <taxon>Bacteria</taxon>
        <taxon>Pseudomonadati</taxon>
        <taxon>Pseudomonadota</taxon>
        <taxon>Alphaproteobacteria</taxon>
        <taxon>Rhodobacterales</taxon>
        <taxon>Paracoccaceae</taxon>
        <taxon>Paracoccus</taxon>
    </lineage>
</organism>
<protein>
    <recommendedName>
        <fullName evidence="4">SH3 domain-containing protein</fullName>
    </recommendedName>
</protein>
<feature type="signal peptide" evidence="1">
    <location>
        <begin position="1"/>
        <end position="26"/>
    </location>
</feature>
<proteinExistence type="predicted"/>